<proteinExistence type="predicted"/>
<evidence type="ECO:0000313" key="3">
    <source>
        <dbReference type="Proteomes" id="UP000192907"/>
    </source>
</evidence>
<dbReference type="Proteomes" id="UP000192907">
    <property type="component" value="Unassembled WGS sequence"/>
</dbReference>
<accession>A0A1Y6BI22</accession>
<keyword evidence="1" id="KW-0732">Signal</keyword>
<name>A0A1Y6BI22_9BACT</name>
<dbReference type="RefSeq" id="WP_132315905.1">
    <property type="nucleotide sequence ID" value="NZ_FWZT01000003.1"/>
</dbReference>
<feature type="chain" id="PRO_5012938425" description="Lipoprotein" evidence="1">
    <location>
        <begin position="23"/>
        <end position="455"/>
    </location>
</feature>
<dbReference type="OrthoDB" id="237393at2"/>
<dbReference type="EMBL" id="FWZT01000003">
    <property type="protein sequence ID" value="SMF02355.1"/>
    <property type="molecule type" value="Genomic_DNA"/>
</dbReference>
<evidence type="ECO:0000313" key="2">
    <source>
        <dbReference type="EMBL" id="SMF02355.1"/>
    </source>
</evidence>
<dbReference type="PANTHER" id="PTHR41339:SF1">
    <property type="entry name" value="SECRETED PROTEIN"/>
    <property type="match status" value="1"/>
</dbReference>
<gene>
    <name evidence="2" type="ORF">SAMN06296036_103257</name>
</gene>
<reference evidence="3" key="1">
    <citation type="submission" date="2017-04" db="EMBL/GenBank/DDBJ databases">
        <authorList>
            <person name="Varghese N."/>
            <person name="Submissions S."/>
        </authorList>
    </citation>
    <scope>NUCLEOTIDE SEQUENCE [LARGE SCALE GENOMIC DNA]</scope>
    <source>
        <strain evidence="3">RKEM611</strain>
    </source>
</reference>
<dbReference type="AlphaFoldDB" id="A0A1Y6BI22"/>
<feature type="signal peptide" evidence="1">
    <location>
        <begin position="1"/>
        <end position="22"/>
    </location>
</feature>
<keyword evidence="3" id="KW-1185">Reference proteome</keyword>
<evidence type="ECO:0000256" key="1">
    <source>
        <dbReference type="SAM" id="SignalP"/>
    </source>
</evidence>
<evidence type="ECO:0008006" key="4">
    <source>
        <dbReference type="Google" id="ProtNLM"/>
    </source>
</evidence>
<dbReference type="STRING" id="1513793.SAMN06296036_103257"/>
<protein>
    <recommendedName>
        <fullName evidence="4">Lipoprotein</fullName>
    </recommendedName>
</protein>
<organism evidence="2 3">
    <name type="scientific">Pseudobacteriovorax antillogorgiicola</name>
    <dbReference type="NCBI Taxonomy" id="1513793"/>
    <lineage>
        <taxon>Bacteria</taxon>
        <taxon>Pseudomonadati</taxon>
        <taxon>Bdellovibrionota</taxon>
        <taxon>Oligoflexia</taxon>
        <taxon>Oligoflexales</taxon>
        <taxon>Pseudobacteriovoracaceae</taxon>
        <taxon>Pseudobacteriovorax</taxon>
    </lineage>
</organism>
<sequence length="455" mass="48374">MLQANTYGALLSCYLIILGAAACGFQDFDDIEDFIEVSGSIDKDTTWSSSKEYLLIGQAFVQSGVTLTIEPGTTIRSIASDVQGLAPALIIKPGATIIANGTAEQPITFTSSTDDANLPARGLWGGLIILGQAPVNASLEKRVVEGVAGVSYGGDDAEDSSGILRYVRIWYGGRNIGENNEINGLTLAGVGRGTTIEHIEVAWNQDDGVEFFGGTVDAKYVSVLFVRDDAIDTDLGYQGRLQHIFTLAGRDLAGRAFEMDNDGSNYDASPRSFPIVCNATLLGPTSSIPEADLDEDGDNVTDQGDQMIRLREGTGGDFRNIAIQDGNGVCMRVSDSRTQEILSQVEPTEAGNTDLLYVSSNIFGSNCGGSTVHSSNAGALTLQELDPLLTTVNIDANNQGSLDPRPQSSSPLLGSQIDSCRSDGWFDATEYSGAFSGTDNWLSGWSWLSEHGFLD</sequence>
<dbReference type="PANTHER" id="PTHR41339">
    <property type="entry name" value="LIPL48"/>
    <property type="match status" value="1"/>
</dbReference>